<gene>
    <name evidence="3" type="ORF">D4764_03G0007430</name>
</gene>
<dbReference type="Gene3D" id="1.10.238.10">
    <property type="entry name" value="EF-hand"/>
    <property type="match status" value="1"/>
</dbReference>
<dbReference type="InterPro" id="IPR013787">
    <property type="entry name" value="S100_Ca-bd_sub"/>
</dbReference>
<accession>A0A5C6N9G0</accession>
<evidence type="ECO:0000256" key="1">
    <source>
        <dbReference type="ARBA" id="ARBA00007323"/>
    </source>
</evidence>
<keyword evidence="4" id="KW-1185">Reference proteome</keyword>
<dbReference type="GO" id="GO:0046914">
    <property type="term" value="F:transition metal ion binding"/>
    <property type="evidence" value="ECO:0007669"/>
    <property type="project" value="InterPro"/>
</dbReference>
<organism evidence="3 4">
    <name type="scientific">Takifugu flavidus</name>
    <name type="common">sansaifugu</name>
    <dbReference type="NCBI Taxonomy" id="433684"/>
    <lineage>
        <taxon>Eukaryota</taxon>
        <taxon>Metazoa</taxon>
        <taxon>Chordata</taxon>
        <taxon>Craniata</taxon>
        <taxon>Vertebrata</taxon>
        <taxon>Euteleostomi</taxon>
        <taxon>Actinopterygii</taxon>
        <taxon>Neopterygii</taxon>
        <taxon>Teleostei</taxon>
        <taxon>Neoteleostei</taxon>
        <taxon>Acanthomorphata</taxon>
        <taxon>Eupercaria</taxon>
        <taxon>Tetraodontiformes</taxon>
        <taxon>Tetradontoidea</taxon>
        <taxon>Tetraodontidae</taxon>
        <taxon>Takifugu</taxon>
    </lineage>
</organism>
<comment type="caution">
    <text evidence="3">The sequence shown here is derived from an EMBL/GenBank/DDBJ whole genome shotgun (WGS) entry which is preliminary data.</text>
</comment>
<dbReference type="InterPro" id="IPR011992">
    <property type="entry name" value="EF-hand-dom_pair"/>
</dbReference>
<reference evidence="3 4" key="1">
    <citation type="submission" date="2019-04" db="EMBL/GenBank/DDBJ databases">
        <title>Chromosome genome assembly for Takifugu flavidus.</title>
        <authorList>
            <person name="Xiao S."/>
        </authorList>
    </citation>
    <scope>NUCLEOTIDE SEQUENCE [LARGE SCALE GENOMIC DNA]</scope>
    <source>
        <strain evidence="3">HTHZ2018</strain>
        <tissue evidence="3">Muscle</tissue>
    </source>
</reference>
<protein>
    <submittedName>
        <fullName evidence="3">Protein S100-P</fullName>
    </submittedName>
</protein>
<dbReference type="EMBL" id="RHFK02000016">
    <property type="protein sequence ID" value="TWW63735.1"/>
    <property type="molecule type" value="Genomic_DNA"/>
</dbReference>
<dbReference type="PANTHER" id="PTHR11639:SF134">
    <property type="entry name" value="PROTEIN S100-A1-RELATED"/>
    <property type="match status" value="1"/>
</dbReference>
<dbReference type="SMART" id="SM01394">
    <property type="entry name" value="S_100"/>
    <property type="match status" value="1"/>
</dbReference>
<proteinExistence type="inferred from homology"/>
<name>A0A5C6N9G0_9TELE</name>
<dbReference type="AlphaFoldDB" id="A0A5C6N9G0"/>
<dbReference type="GO" id="GO:0005509">
    <property type="term" value="F:calcium ion binding"/>
    <property type="evidence" value="ECO:0007669"/>
    <property type="project" value="TreeGrafter"/>
</dbReference>
<feature type="domain" description="S100/CaBP-9k-type calcium binding subdomain" evidence="2">
    <location>
        <begin position="7"/>
        <end position="49"/>
    </location>
</feature>
<dbReference type="GO" id="GO:0048306">
    <property type="term" value="F:calcium-dependent protein binding"/>
    <property type="evidence" value="ECO:0007669"/>
    <property type="project" value="TreeGrafter"/>
</dbReference>
<dbReference type="CDD" id="cd00213">
    <property type="entry name" value="S-100"/>
    <property type="match status" value="1"/>
</dbReference>
<dbReference type="SUPFAM" id="SSF47473">
    <property type="entry name" value="EF-hand"/>
    <property type="match status" value="1"/>
</dbReference>
<comment type="similarity">
    <text evidence="1">Belongs to the S-100 family.</text>
</comment>
<evidence type="ECO:0000313" key="4">
    <source>
        <dbReference type="Proteomes" id="UP000324091"/>
    </source>
</evidence>
<evidence type="ECO:0000313" key="3">
    <source>
        <dbReference type="EMBL" id="TWW63735.1"/>
    </source>
</evidence>
<sequence length="94" mass="10256">MSSSTPLEGAIAVIIGVFEKYASKDDNSKTLSRAEVKTLIEKELPMFVQDPSSKKGVQEMFTELEDGSGEVDFCGFMSQVANLVMVCKSVLDQN</sequence>
<dbReference type="Proteomes" id="UP000324091">
    <property type="component" value="Chromosome 3"/>
</dbReference>
<dbReference type="InterPro" id="IPR034325">
    <property type="entry name" value="S-100_dom"/>
</dbReference>
<evidence type="ECO:0000259" key="2">
    <source>
        <dbReference type="SMART" id="SM01394"/>
    </source>
</evidence>
<dbReference type="PANTHER" id="PTHR11639">
    <property type="entry name" value="S100 CALCIUM-BINDING PROTEIN"/>
    <property type="match status" value="1"/>
</dbReference>
<dbReference type="Pfam" id="PF01023">
    <property type="entry name" value="S_100"/>
    <property type="match status" value="1"/>
</dbReference>